<feature type="compositionally biased region" description="Basic and acidic residues" evidence="1">
    <location>
        <begin position="753"/>
        <end position="765"/>
    </location>
</feature>
<evidence type="ECO:0000256" key="1">
    <source>
        <dbReference type="SAM" id="MobiDB-lite"/>
    </source>
</evidence>
<feature type="compositionally biased region" description="Polar residues" evidence="1">
    <location>
        <begin position="65"/>
        <end position="74"/>
    </location>
</feature>
<feature type="compositionally biased region" description="Polar residues" evidence="1">
    <location>
        <begin position="663"/>
        <end position="683"/>
    </location>
</feature>
<feature type="region of interest" description="Disordered" evidence="1">
    <location>
        <begin position="29"/>
        <end position="234"/>
    </location>
</feature>
<evidence type="ECO:0000313" key="3">
    <source>
        <dbReference type="Proteomes" id="UP000824469"/>
    </source>
</evidence>
<feature type="compositionally biased region" description="Polar residues" evidence="1">
    <location>
        <begin position="119"/>
        <end position="131"/>
    </location>
</feature>
<gene>
    <name evidence="2" type="ORF">KI387_022426</name>
</gene>
<dbReference type="PANTHER" id="PTHR36005:SF1">
    <property type="entry name" value="DNA LIGASE-LIKE PROTEIN"/>
    <property type="match status" value="1"/>
</dbReference>
<organism evidence="2 3">
    <name type="scientific">Taxus chinensis</name>
    <name type="common">Chinese yew</name>
    <name type="synonym">Taxus wallichiana var. chinensis</name>
    <dbReference type="NCBI Taxonomy" id="29808"/>
    <lineage>
        <taxon>Eukaryota</taxon>
        <taxon>Viridiplantae</taxon>
        <taxon>Streptophyta</taxon>
        <taxon>Embryophyta</taxon>
        <taxon>Tracheophyta</taxon>
        <taxon>Spermatophyta</taxon>
        <taxon>Pinopsida</taxon>
        <taxon>Pinidae</taxon>
        <taxon>Conifers II</taxon>
        <taxon>Cupressales</taxon>
        <taxon>Taxaceae</taxon>
        <taxon>Taxus</taxon>
    </lineage>
</organism>
<reference evidence="2 3" key="1">
    <citation type="journal article" date="2021" name="Nat. Plants">
        <title>The Taxus genome provides insights into paclitaxel biosynthesis.</title>
        <authorList>
            <person name="Xiong X."/>
            <person name="Gou J."/>
            <person name="Liao Q."/>
            <person name="Li Y."/>
            <person name="Zhou Q."/>
            <person name="Bi G."/>
            <person name="Li C."/>
            <person name="Du R."/>
            <person name="Wang X."/>
            <person name="Sun T."/>
            <person name="Guo L."/>
            <person name="Liang H."/>
            <person name="Lu P."/>
            <person name="Wu Y."/>
            <person name="Zhang Z."/>
            <person name="Ro D.K."/>
            <person name="Shang Y."/>
            <person name="Huang S."/>
            <person name="Yan J."/>
        </authorList>
    </citation>
    <scope>NUCLEOTIDE SEQUENCE [LARGE SCALE GENOMIC DNA]</scope>
    <source>
        <strain evidence="2">Ta-2019</strain>
    </source>
</reference>
<feature type="compositionally biased region" description="Polar residues" evidence="1">
    <location>
        <begin position="716"/>
        <end position="726"/>
    </location>
</feature>
<feature type="compositionally biased region" description="Basic and acidic residues" evidence="1">
    <location>
        <begin position="531"/>
        <end position="546"/>
    </location>
</feature>
<feature type="compositionally biased region" description="Basic and acidic residues" evidence="1">
    <location>
        <begin position="729"/>
        <end position="742"/>
    </location>
</feature>
<dbReference type="OMA" id="VDHDKRN"/>
<evidence type="ECO:0000313" key="2">
    <source>
        <dbReference type="EMBL" id="KAH9313799.1"/>
    </source>
</evidence>
<feature type="compositionally biased region" description="Basic and acidic residues" evidence="1">
    <location>
        <begin position="201"/>
        <end position="218"/>
    </location>
</feature>
<sequence>MSQSHITFDNDEEDITFVSKEVSPIPQRKLKRLKKARGTPSNDTKEGTDVGEYMDYMKSNELESDNQMFKTSSPRLHDEEEEWVGQQSSGNPVDEVEMEDDKIEEDQVADSYMEIESPKATNNSSNSSFPETRNDNEHMKNPVSADEHVMEAIQDLGKEASSLVEKKKKKKKRRKELKEKSKAASRSSAVEKKQVQKKRKSELEQIHVESQRLLRETPDASFKPQPTINKPISSVLEKIRLRKIQLQQKAVKGSAGVLKESGDDVASSEDLSEDNQNVDSTDDDDDEDGLLQEEPQIENKTENSDEANFVAPLINDGGVPRTPDFCGETSLPEKAKTEDISNTSSGFRAPVEDTQDLFCDSQLSSGEDPEENPDDSTQDNEDVAPALLSMNLKLDSHPDDDELFDEDDNKENVDPSPRKPAEASFLYSKGAPVKAFVDDEAEDEDEDVLVGHGEEDDSDGDENEDLQDLVATAEEQPIDQSRRDELHRKWLEQQDAAATSDILLRLGGHRKQRGHPARKTALLNEDDDIAFDDHRDDMVECDDKIGHTSSSSEDSKHRDNDSDMEDPPLRTTLDDDVGGDDVFVLSEDEEVDEQFMRARVLQESEEQEVFLAPADDETSREIFNLIKKVNIAPNGKKKPKPSSVFHEIGSGGNSNSSSKSSFLGRTSSSLQTSHKQGSGSSRSYIFGRDDSNSRHGISKAENQEDMDQKENEHSKNNVNRVSSSQVKFKRNESGSKATKDANDSGMVPSLFEILRRQTSDVDKTLQSRNTNRPHEN</sequence>
<feature type="compositionally biased region" description="Basic and acidic residues" evidence="1">
    <location>
        <begin position="410"/>
        <end position="421"/>
    </location>
</feature>
<comment type="caution">
    <text evidence="2">The sequence shown here is derived from an EMBL/GenBank/DDBJ whole genome shotgun (WGS) entry which is preliminary data.</text>
</comment>
<dbReference type="AlphaFoldDB" id="A0AA38G2I1"/>
<feature type="compositionally biased region" description="Acidic residues" evidence="1">
    <location>
        <begin position="280"/>
        <end position="291"/>
    </location>
</feature>
<feature type="compositionally biased region" description="Acidic residues" evidence="1">
    <location>
        <begin position="367"/>
        <end position="382"/>
    </location>
</feature>
<feature type="compositionally biased region" description="Basic residues" evidence="1">
    <location>
        <begin position="507"/>
        <end position="518"/>
    </location>
</feature>
<keyword evidence="3" id="KW-1185">Reference proteome</keyword>
<proteinExistence type="predicted"/>
<feature type="compositionally biased region" description="Basic residues" evidence="1">
    <location>
        <begin position="166"/>
        <end position="175"/>
    </location>
</feature>
<feature type="compositionally biased region" description="Acidic residues" evidence="1">
    <location>
        <begin position="94"/>
        <end position="108"/>
    </location>
</feature>
<name>A0AA38G2I1_TAXCH</name>
<feature type="compositionally biased region" description="Acidic residues" evidence="1">
    <location>
        <begin position="398"/>
        <end position="409"/>
    </location>
</feature>
<feature type="compositionally biased region" description="Acidic residues" evidence="1">
    <location>
        <begin position="438"/>
        <end position="467"/>
    </location>
</feature>
<feature type="region of interest" description="Disordered" evidence="1">
    <location>
        <begin position="248"/>
        <end position="487"/>
    </location>
</feature>
<feature type="compositionally biased region" description="Basic and acidic residues" evidence="1">
    <location>
        <begin position="706"/>
        <end position="715"/>
    </location>
</feature>
<feature type="non-terminal residue" evidence="2">
    <location>
        <position position="776"/>
    </location>
</feature>
<feature type="compositionally biased region" description="Basic and acidic residues" evidence="1">
    <location>
        <begin position="132"/>
        <end position="150"/>
    </location>
</feature>
<feature type="region of interest" description="Disordered" evidence="1">
    <location>
        <begin position="629"/>
        <end position="776"/>
    </location>
</feature>
<accession>A0AA38G2I1</accession>
<protein>
    <submittedName>
        <fullName evidence="2">Uncharacterized protein</fullName>
    </submittedName>
</protein>
<feature type="region of interest" description="Disordered" evidence="1">
    <location>
        <begin position="507"/>
        <end position="589"/>
    </location>
</feature>
<dbReference type="PANTHER" id="PTHR36005">
    <property type="entry name" value="DNA LIGASE-LIKE PROTEIN"/>
    <property type="match status" value="1"/>
</dbReference>
<dbReference type="Proteomes" id="UP000824469">
    <property type="component" value="Unassembled WGS sequence"/>
</dbReference>
<dbReference type="EMBL" id="JAHRHJ020000005">
    <property type="protein sequence ID" value="KAH9313799.1"/>
    <property type="molecule type" value="Genomic_DNA"/>
</dbReference>